<dbReference type="InterPro" id="IPR008271">
    <property type="entry name" value="Ser/Thr_kinase_AS"/>
</dbReference>
<feature type="region of interest" description="Disordered" evidence="6">
    <location>
        <begin position="1"/>
        <end position="42"/>
    </location>
</feature>
<comment type="caution">
    <text evidence="8">The sequence shown here is derived from an EMBL/GenBank/DDBJ whole genome shotgun (WGS) entry which is preliminary data.</text>
</comment>
<name>A0AAD7UXD5_9FUNG</name>
<dbReference type="GO" id="GO:0033316">
    <property type="term" value="P:meiotic spindle assembly checkpoint signaling"/>
    <property type="evidence" value="ECO:0007669"/>
    <property type="project" value="TreeGrafter"/>
</dbReference>
<dbReference type="GeneID" id="83216627"/>
<evidence type="ECO:0000256" key="5">
    <source>
        <dbReference type="ARBA" id="ARBA00022840"/>
    </source>
</evidence>
<dbReference type="Gene3D" id="1.10.510.10">
    <property type="entry name" value="Transferase(Phosphotransferase) domain 1"/>
    <property type="match status" value="1"/>
</dbReference>
<dbReference type="Pfam" id="PF00069">
    <property type="entry name" value="Pkinase"/>
    <property type="match status" value="1"/>
</dbReference>
<dbReference type="PANTHER" id="PTHR22974">
    <property type="entry name" value="MIXED LINEAGE PROTEIN KINASE"/>
    <property type="match status" value="1"/>
</dbReference>
<dbReference type="GO" id="GO:0007094">
    <property type="term" value="P:mitotic spindle assembly checkpoint signaling"/>
    <property type="evidence" value="ECO:0007669"/>
    <property type="project" value="TreeGrafter"/>
</dbReference>
<keyword evidence="9" id="KW-1185">Reference proteome</keyword>
<keyword evidence="1" id="KW-0723">Serine/threonine-protein kinase</keyword>
<reference evidence="8 9" key="1">
    <citation type="submission" date="2023-03" db="EMBL/GenBank/DDBJ databases">
        <title>Genome sequence of Lichtheimia ornata CBS 291.66.</title>
        <authorList>
            <person name="Mohabir J.T."/>
            <person name="Shea T.P."/>
            <person name="Kurbessoian T."/>
            <person name="Berby B."/>
            <person name="Fontaine J."/>
            <person name="Livny J."/>
            <person name="Gnirke A."/>
            <person name="Stajich J.E."/>
            <person name="Cuomo C.A."/>
        </authorList>
    </citation>
    <scope>NUCLEOTIDE SEQUENCE [LARGE SCALE GENOMIC DNA]</scope>
    <source>
        <strain evidence="8">CBS 291.66</strain>
    </source>
</reference>
<evidence type="ECO:0000256" key="1">
    <source>
        <dbReference type="ARBA" id="ARBA00022527"/>
    </source>
</evidence>
<dbReference type="EMBL" id="JARTCD010000053">
    <property type="protein sequence ID" value="KAJ8655015.1"/>
    <property type="molecule type" value="Genomic_DNA"/>
</dbReference>
<dbReference type="GO" id="GO:0007059">
    <property type="term" value="P:chromosome segregation"/>
    <property type="evidence" value="ECO:0007669"/>
    <property type="project" value="TreeGrafter"/>
</dbReference>
<sequence length="203" mass="23076">MDFTRELPSTKDASTSHSSVRPRSPLPDRGEHDDDAVHNDGSEIKASIEMKGVFTDHVADRRNDRYNVNVTLSSRRLVRVDQANLSSVFKATRGPITLQISPGGSYCSPISTCYRKVREDDLYGARTRSIDFEHVLAKRKNQPPDYHFIRHYWHQMLEAVATIHQENIVHSDLKPGNFILVDDTLKLIDFGLAKAIEDLHLEP</sequence>
<dbReference type="InterPro" id="IPR000719">
    <property type="entry name" value="Prot_kinase_dom"/>
</dbReference>
<keyword evidence="5" id="KW-0067">ATP-binding</keyword>
<keyword evidence="4" id="KW-0418">Kinase</keyword>
<dbReference type="PANTHER" id="PTHR22974:SF21">
    <property type="entry name" value="DUAL SPECIFICITY PROTEIN KINASE TTK"/>
    <property type="match status" value="1"/>
</dbReference>
<dbReference type="GO" id="GO:0034501">
    <property type="term" value="P:protein localization to kinetochore"/>
    <property type="evidence" value="ECO:0007669"/>
    <property type="project" value="TreeGrafter"/>
</dbReference>
<dbReference type="InterPro" id="IPR011009">
    <property type="entry name" value="Kinase-like_dom_sf"/>
</dbReference>
<dbReference type="PROSITE" id="PS50011">
    <property type="entry name" value="PROTEIN_KINASE_DOM"/>
    <property type="match status" value="1"/>
</dbReference>
<dbReference type="GO" id="GO:0000776">
    <property type="term" value="C:kinetochore"/>
    <property type="evidence" value="ECO:0007669"/>
    <property type="project" value="TreeGrafter"/>
</dbReference>
<evidence type="ECO:0000256" key="2">
    <source>
        <dbReference type="ARBA" id="ARBA00022679"/>
    </source>
</evidence>
<dbReference type="SUPFAM" id="SSF56112">
    <property type="entry name" value="Protein kinase-like (PK-like)"/>
    <property type="match status" value="1"/>
</dbReference>
<evidence type="ECO:0000256" key="4">
    <source>
        <dbReference type="ARBA" id="ARBA00022777"/>
    </source>
</evidence>
<dbReference type="RefSeq" id="XP_058339928.1">
    <property type="nucleotide sequence ID" value="XM_058489217.1"/>
</dbReference>
<dbReference type="AlphaFoldDB" id="A0AAD7UXD5"/>
<feature type="domain" description="Protein kinase" evidence="7">
    <location>
        <begin position="1"/>
        <end position="203"/>
    </location>
</feature>
<proteinExistence type="predicted"/>
<organism evidence="8 9">
    <name type="scientific">Lichtheimia ornata</name>
    <dbReference type="NCBI Taxonomy" id="688661"/>
    <lineage>
        <taxon>Eukaryota</taxon>
        <taxon>Fungi</taxon>
        <taxon>Fungi incertae sedis</taxon>
        <taxon>Mucoromycota</taxon>
        <taxon>Mucoromycotina</taxon>
        <taxon>Mucoromycetes</taxon>
        <taxon>Mucorales</taxon>
        <taxon>Lichtheimiaceae</taxon>
        <taxon>Lichtheimia</taxon>
    </lineage>
</organism>
<dbReference type="GO" id="GO:0005634">
    <property type="term" value="C:nucleus"/>
    <property type="evidence" value="ECO:0007669"/>
    <property type="project" value="TreeGrafter"/>
</dbReference>
<accession>A0AAD7UXD5</accession>
<feature type="compositionally biased region" description="Basic and acidic residues" evidence="6">
    <location>
        <begin position="26"/>
        <end position="42"/>
    </location>
</feature>
<dbReference type="GO" id="GO:0004712">
    <property type="term" value="F:protein serine/threonine/tyrosine kinase activity"/>
    <property type="evidence" value="ECO:0007669"/>
    <property type="project" value="TreeGrafter"/>
</dbReference>
<dbReference type="Proteomes" id="UP001234581">
    <property type="component" value="Unassembled WGS sequence"/>
</dbReference>
<dbReference type="GO" id="GO:0005524">
    <property type="term" value="F:ATP binding"/>
    <property type="evidence" value="ECO:0007669"/>
    <property type="project" value="UniProtKB-KW"/>
</dbReference>
<dbReference type="GO" id="GO:0004674">
    <property type="term" value="F:protein serine/threonine kinase activity"/>
    <property type="evidence" value="ECO:0007669"/>
    <property type="project" value="UniProtKB-KW"/>
</dbReference>
<evidence type="ECO:0000259" key="7">
    <source>
        <dbReference type="PROSITE" id="PS50011"/>
    </source>
</evidence>
<keyword evidence="3" id="KW-0547">Nucleotide-binding</keyword>
<protein>
    <recommendedName>
        <fullName evidence="7">Protein kinase domain-containing protein</fullName>
    </recommendedName>
</protein>
<gene>
    <name evidence="8" type="ORF">O0I10_009220</name>
</gene>
<dbReference type="PROSITE" id="PS00108">
    <property type="entry name" value="PROTEIN_KINASE_ST"/>
    <property type="match status" value="1"/>
</dbReference>
<evidence type="ECO:0000256" key="3">
    <source>
        <dbReference type="ARBA" id="ARBA00022741"/>
    </source>
</evidence>
<keyword evidence="2" id="KW-0808">Transferase</keyword>
<feature type="compositionally biased region" description="Polar residues" evidence="6">
    <location>
        <begin position="11"/>
        <end position="21"/>
    </location>
</feature>
<evidence type="ECO:0000256" key="6">
    <source>
        <dbReference type="SAM" id="MobiDB-lite"/>
    </source>
</evidence>
<evidence type="ECO:0000313" key="9">
    <source>
        <dbReference type="Proteomes" id="UP001234581"/>
    </source>
</evidence>
<evidence type="ECO:0000313" key="8">
    <source>
        <dbReference type="EMBL" id="KAJ8655015.1"/>
    </source>
</evidence>